<evidence type="ECO:0000256" key="1">
    <source>
        <dbReference type="ARBA" id="ARBA00010617"/>
    </source>
</evidence>
<proteinExistence type="inferred from homology"/>
<dbReference type="OrthoDB" id="3934656at2759"/>
<accession>A0A850X2G4</accession>
<dbReference type="GO" id="GO:0016712">
    <property type="term" value="F:oxidoreductase activity, acting on paired donors, with incorporation or reduction of molecular oxygen, reduced flavin or flavoprotein as one donor, and incorporation of one atom of oxygen"/>
    <property type="evidence" value="ECO:0007669"/>
    <property type="project" value="TreeGrafter"/>
</dbReference>
<dbReference type="Gene3D" id="1.10.630.10">
    <property type="entry name" value="Cytochrome P450"/>
    <property type="match status" value="1"/>
</dbReference>
<evidence type="ECO:0000313" key="5">
    <source>
        <dbReference type="EMBL" id="NWH72479.1"/>
    </source>
</evidence>
<feature type="non-terminal residue" evidence="5">
    <location>
        <position position="141"/>
    </location>
</feature>
<keyword evidence="6" id="KW-1185">Reference proteome</keyword>
<comment type="caution">
    <text evidence="5">The sequence shown here is derived from an EMBL/GenBank/DDBJ whole genome shotgun (WGS) entry which is preliminary data.</text>
</comment>
<evidence type="ECO:0000256" key="2">
    <source>
        <dbReference type="ARBA" id="ARBA00022723"/>
    </source>
</evidence>
<name>A0A850X2G4_PIACA</name>
<keyword evidence="2" id="KW-0479">Metal-binding</keyword>
<dbReference type="GO" id="GO:0019373">
    <property type="term" value="P:epoxygenase P450 pathway"/>
    <property type="evidence" value="ECO:0007669"/>
    <property type="project" value="TreeGrafter"/>
</dbReference>
<comment type="similarity">
    <text evidence="1">Belongs to the cytochrome P450 family.</text>
</comment>
<keyword evidence="4" id="KW-0732">Signal</keyword>
<dbReference type="PANTHER" id="PTHR24300">
    <property type="entry name" value="CYTOCHROME P450 508A4-RELATED"/>
    <property type="match status" value="1"/>
</dbReference>
<reference evidence="5" key="1">
    <citation type="submission" date="2019-09" db="EMBL/GenBank/DDBJ databases">
        <title>Bird 10,000 Genomes (B10K) Project - Family phase.</title>
        <authorList>
            <person name="Zhang G."/>
        </authorList>
    </citation>
    <scope>NUCLEOTIDE SEQUENCE</scope>
    <source>
        <strain evidence="5">B10K-DU-008-47</strain>
        <tissue evidence="5">Mixed tissue sample</tissue>
    </source>
</reference>
<dbReference type="GO" id="GO:0005737">
    <property type="term" value="C:cytoplasm"/>
    <property type="evidence" value="ECO:0007669"/>
    <property type="project" value="TreeGrafter"/>
</dbReference>
<evidence type="ECO:0000256" key="4">
    <source>
        <dbReference type="SAM" id="SignalP"/>
    </source>
</evidence>
<protein>
    <submittedName>
        <fullName evidence="5">CP2G1 protein</fullName>
    </submittedName>
</protein>
<dbReference type="PANTHER" id="PTHR24300:SF424">
    <property type="entry name" value="CYTOCHROME P450"/>
    <property type="match status" value="1"/>
</dbReference>
<dbReference type="EMBL" id="WAAB01006518">
    <property type="protein sequence ID" value="NWH72479.1"/>
    <property type="molecule type" value="Genomic_DNA"/>
</dbReference>
<evidence type="ECO:0000313" key="6">
    <source>
        <dbReference type="Proteomes" id="UP000653271"/>
    </source>
</evidence>
<sequence>FLSLLLILSPLFPPSQLLFIFPSLMRLLPGPHRRIHSNYLQLADFVAEQVRRHRDTLDPQNPRDFIDCFLLKMQQESGNPATHFTEETLSKTAVNLFFAGTETVSSSLKYGLRILLRHPEVEGACVGQRGWSRLQFGERES</sequence>
<dbReference type="GO" id="GO:0020037">
    <property type="term" value="F:heme binding"/>
    <property type="evidence" value="ECO:0007669"/>
    <property type="project" value="InterPro"/>
</dbReference>
<dbReference type="InterPro" id="IPR050182">
    <property type="entry name" value="Cytochrome_P450_fam2"/>
</dbReference>
<dbReference type="Proteomes" id="UP000653271">
    <property type="component" value="Unassembled WGS sequence"/>
</dbReference>
<dbReference type="Pfam" id="PF00067">
    <property type="entry name" value="p450"/>
    <property type="match status" value="1"/>
</dbReference>
<feature type="signal peptide" evidence="4">
    <location>
        <begin position="1"/>
        <end position="17"/>
    </location>
</feature>
<gene>
    <name evidence="5" type="primary">Cyp2g1</name>
    <name evidence="5" type="ORF">PIACAY_R14892</name>
</gene>
<dbReference type="AlphaFoldDB" id="A0A850X2G4"/>
<dbReference type="GO" id="GO:0008392">
    <property type="term" value="F:arachidonate epoxygenase activity"/>
    <property type="evidence" value="ECO:0007669"/>
    <property type="project" value="TreeGrafter"/>
</dbReference>
<organism evidence="5 6">
    <name type="scientific">Piaya cayana</name>
    <name type="common">Common squirrel cuckoo</name>
    <dbReference type="NCBI Taxonomy" id="33601"/>
    <lineage>
        <taxon>Eukaryota</taxon>
        <taxon>Metazoa</taxon>
        <taxon>Chordata</taxon>
        <taxon>Craniata</taxon>
        <taxon>Vertebrata</taxon>
        <taxon>Euteleostomi</taxon>
        <taxon>Archelosauria</taxon>
        <taxon>Archosauria</taxon>
        <taxon>Dinosauria</taxon>
        <taxon>Saurischia</taxon>
        <taxon>Theropoda</taxon>
        <taxon>Coelurosauria</taxon>
        <taxon>Aves</taxon>
        <taxon>Neognathae</taxon>
        <taxon>Neoaves</taxon>
        <taxon>Otidimorphae</taxon>
        <taxon>Cuculiformes</taxon>
        <taxon>Coccyzidae</taxon>
        <taxon>Piaya</taxon>
    </lineage>
</organism>
<dbReference type="InterPro" id="IPR001128">
    <property type="entry name" value="Cyt_P450"/>
</dbReference>
<evidence type="ECO:0000256" key="3">
    <source>
        <dbReference type="ARBA" id="ARBA00023004"/>
    </source>
</evidence>
<dbReference type="GO" id="GO:0005506">
    <property type="term" value="F:iron ion binding"/>
    <property type="evidence" value="ECO:0007669"/>
    <property type="project" value="InterPro"/>
</dbReference>
<dbReference type="GO" id="GO:0006805">
    <property type="term" value="P:xenobiotic metabolic process"/>
    <property type="evidence" value="ECO:0007669"/>
    <property type="project" value="TreeGrafter"/>
</dbReference>
<feature type="non-terminal residue" evidence="5">
    <location>
        <position position="1"/>
    </location>
</feature>
<keyword evidence="3" id="KW-0408">Iron</keyword>
<dbReference type="SUPFAM" id="SSF48264">
    <property type="entry name" value="Cytochrome P450"/>
    <property type="match status" value="1"/>
</dbReference>
<feature type="chain" id="PRO_5032985835" evidence="4">
    <location>
        <begin position="18"/>
        <end position="141"/>
    </location>
</feature>
<dbReference type="InterPro" id="IPR036396">
    <property type="entry name" value="Cyt_P450_sf"/>
</dbReference>